<dbReference type="STRING" id="3821.A0A151T2R9"/>
<organism evidence="1 2">
    <name type="scientific">Cajanus cajan</name>
    <name type="common">Pigeon pea</name>
    <name type="synonym">Cajanus indicus</name>
    <dbReference type="NCBI Taxonomy" id="3821"/>
    <lineage>
        <taxon>Eukaryota</taxon>
        <taxon>Viridiplantae</taxon>
        <taxon>Streptophyta</taxon>
        <taxon>Embryophyta</taxon>
        <taxon>Tracheophyta</taxon>
        <taxon>Spermatophyta</taxon>
        <taxon>Magnoliopsida</taxon>
        <taxon>eudicotyledons</taxon>
        <taxon>Gunneridae</taxon>
        <taxon>Pentapetalae</taxon>
        <taxon>rosids</taxon>
        <taxon>fabids</taxon>
        <taxon>Fabales</taxon>
        <taxon>Fabaceae</taxon>
        <taxon>Papilionoideae</taxon>
        <taxon>50 kb inversion clade</taxon>
        <taxon>NPAAA clade</taxon>
        <taxon>indigoferoid/millettioid clade</taxon>
        <taxon>Phaseoleae</taxon>
        <taxon>Cajanus</taxon>
    </lineage>
</organism>
<protein>
    <submittedName>
        <fullName evidence="1">Retrovirus-related Pol polyprotein from transposon TNT 1-94</fullName>
    </submittedName>
</protein>
<sequence length="102" mass="12173">MYLANYTRPDITFAVNLLARYSSSPTRRHWNRVKQILHYLRGTMNMGLLYSNISKPELNGYADAGYLSDPHNDKSQTGYFFYKWWYNHFMVICKTNHISHFI</sequence>
<dbReference type="PANTHER" id="PTHR11439">
    <property type="entry name" value="GAG-POL-RELATED RETROTRANSPOSON"/>
    <property type="match status" value="1"/>
</dbReference>
<proteinExistence type="predicted"/>
<evidence type="ECO:0000313" key="2">
    <source>
        <dbReference type="Proteomes" id="UP000075243"/>
    </source>
</evidence>
<dbReference type="AlphaFoldDB" id="A0A151T2R9"/>
<reference evidence="1 2" key="1">
    <citation type="journal article" date="2012" name="Nat. Biotechnol.">
        <title>Draft genome sequence of pigeonpea (Cajanus cajan), an orphan legume crop of resource-poor farmers.</title>
        <authorList>
            <person name="Varshney R.K."/>
            <person name="Chen W."/>
            <person name="Li Y."/>
            <person name="Bharti A.K."/>
            <person name="Saxena R.K."/>
            <person name="Schlueter J.A."/>
            <person name="Donoghue M.T."/>
            <person name="Azam S."/>
            <person name="Fan G."/>
            <person name="Whaley A.M."/>
            <person name="Farmer A.D."/>
            <person name="Sheridan J."/>
            <person name="Iwata A."/>
            <person name="Tuteja R."/>
            <person name="Penmetsa R.V."/>
            <person name="Wu W."/>
            <person name="Upadhyaya H.D."/>
            <person name="Yang S.P."/>
            <person name="Shah T."/>
            <person name="Saxena K.B."/>
            <person name="Michael T."/>
            <person name="McCombie W.R."/>
            <person name="Yang B."/>
            <person name="Zhang G."/>
            <person name="Yang H."/>
            <person name="Wang J."/>
            <person name="Spillane C."/>
            <person name="Cook D.R."/>
            <person name="May G.D."/>
            <person name="Xu X."/>
            <person name="Jackson S.A."/>
        </authorList>
    </citation>
    <scope>NUCLEOTIDE SEQUENCE [LARGE SCALE GENOMIC DNA]</scope>
    <source>
        <strain evidence="2">cv. Asha</strain>
    </source>
</reference>
<evidence type="ECO:0000313" key="1">
    <source>
        <dbReference type="EMBL" id="KYP61353.1"/>
    </source>
</evidence>
<gene>
    <name evidence="1" type="ORF">KK1_015840</name>
</gene>
<name>A0A151T2R9_CAJCA</name>
<accession>A0A151T2R9</accession>
<dbReference type="Proteomes" id="UP000075243">
    <property type="component" value="Chromosome 8"/>
</dbReference>
<dbReference type="Gramene" id="C.cajan_15396.t">
    <property type="protein sequence ID" value="C.cajan_15396.t.cds1"/>
    <property type="gene ID" value="C.cajan_15396"/>
</dbReference>
<dbReference type="EMBL" id="CM003610">
    <property type="protein sequence ID" value="KYP61353.1"/>
    <property type="molecule type" value="Genomic_DNA"/>
</dbReference>
<dbReference type="PANTHER" id="PTHR11439:SF486">
    <property type="entry name" value="RLK (RECEPTOR-LIKE KINASE) PROTEIN, PUTATIVE-RELATED"/>
    <property type="match status" value="1"/>
</dbReference>
<keyword evidence="2" id="KW-1185">Reference proteome</keyword>